<dbReference type="CDD" id="cd05013">
    <property type="entry name" value="SIS_RpiR"/>
    <property type="match status" value="1"/>
</dbReference>
<dbReference type="KEGG" id="carl:PXC00_02575"/>
<proteinExistence type="predicted"/>
<sequence>MYQSAVKQRILSVKEEFTPVENSLADFFLHNTKQMDFSSKNLSKVLYVSEAALSRFAKKCGYKGYRELIFNYQNDLVQETDEPDVSKMAQEVHDRYWELLQHAFSMLDEVQVARVAGLMSSSRRVFVYGMGSSGFAAQEFQLRFMRLGLAVEAITDPQMMRMNSAVLGAQDMVVGITLSGKTKEVLESLHLAKGNHARAVLLTGLTKLASEGTYDEVLALAAVEGLDTGAMISPQFPVLVILDMLYTYFLESDMSLKTQKHRETLEALQREHRR</sequence>
<evidence type="ECO:0000259" key="4">
    <source>
        <dbReference type="PROSITE" id="PS51071"/>
    </source>
</evidence>
<evidence type="ECO:0000256" key="1">
    <source>
        <dbReference type="ARBA" id="ARBA00023015"/>
    </source>
</evidence>
<dbReference type="Pfam" id="PF01418">
    <property type="entry name" value="HTH_6"/>
    <property type="match status" value="1"/>
</dbReference>
<gene>
    <name evidence="6" type="ORF">PXC00_02575</name>
</gene>
<dbReference type="Pfam" id="PF01380">
    <property type="entry name" value="SIS"/>
    <property type="match status" value="1"/>
</dbReference>
<dbReference type="Proteomes" id="UP001300604">
    <property type="component" value="Chromosome"/>
</dbReference>
<dbReference type="InterPro" id="IPR036388">
    <property type="entry name" value="WH-like_DNA-bd_sf"/>
</dbReference>
<dbReference type="AlphaFoldDB" id="A0AA97H3X3"/>
<dbReference type="GO" id="GO:0003677">
    <property type="term" value="F:DNA binding"/>
    <property type="evidence" value="ECO:0007669"/>
    <property type="project" value="UniProtKB-KW"/>
</dbReference>
<feature type="domain" description="SIS" evidence="5">
    <location>
        <begin position="115"/>
        <end position="255"/>
    </location>
</feature>
<dbReference type="InterPro" id="IPR009057">
    <property type="entry name" value="Homeodomain-like_sf"/>
</dbReference>
<dbReference type="EMBL" id="CP135996">
    <property type="protein sequence ID" value="WOC32778.1"/>
    <property type="molecule type" value="Genomic_DNA"/>
</dbReference>
<keyword evidence="7" id="KW-1185">Reference proteome</keyword>
<feature type="domain" description="HTH rpiR-type" evidence="4">
    <location>
        <begin position="4"/>
        <end position="79"/>
    </location>
</feature>
<keyword evidence="2" id="KW-0238">DNA-binding</keyword>
<dbReference type="PANTHER" id="PTHR30514:SF21">
    <property type="entry name" value="RPIR-FAMILY TRANSCRIPTIONAL REGULATOR"/>
    <property type="match status" value="1"/>
</dbReference>
<evidence type="ECO:0000256" key="3">
    <source>
        <dbReference type="ARBA" id="ARBA00023163"/>
    </source>
</evidence>
<dbReference type="Gene3D" id="3.40.50.10490">
    <property type="entry name" value="Glucose-6-phosphate isomerase like protein, domain 1"/>
    <property type="match status" value="1"/>
</dbReference>
<dbReference type="InterPro" id="IPR047640">
    <property type="entry name" value="RpiR-like"/>
</dbReference>
<organism evidence="6 7">
    <name type="scientific">Caproicibacterium argilliputei</name>
    <dbReference type="NCBI Taxonomy" id="3030016"/>
    <lineage>
        <taxon>Bacteria</taxon>
        <taxon>Bacillati</taxon>
        <taxon>Bacillota</taxon>
        <taxon>Clostridia</taxon>
        <taxon>Eubacteriales</taxon>
        <taxon>Oscillospiraceae</taxon>
        <taxon>Caproicibacterium</taxon>
    </lineage>
</organism>
<evidence type="ECO:0000256" key="2">
    <source>
        <dbReference type="ARBA" id="ARBA00023125"/>
    </source>
</evidence>
<dbReference type="PROSITE" id="PS51071">
    <property type="entry name" value="HTH_RPIR"/>
    <property type="match status" value="1"/>
</dbReference>
<dbReference type="InterPro" id="IPR046348">
    <property type="entry name" value="SIS_dom_sf"/>
</dbReference>
<dbReference type="InterPro" id="IPR001347">
    <property type="entry name" value="SIS_dom"/>
</dbReference>
<dbReference type="InterPro" id="IPR000281">
    <property type="entry name" value="HTH_RpiR"/>
</dbReference>
<reference evidence="7" key="3">
    <citation type="submission" date="2024-06" db="EMBL/GenBank/DDBJ databases">
        <authorList>
            <person name="Zeng C."/>
        </authorList>
    </citation>
    <scope>NUCLEOTIDE SEQUENCE [LARGE SCALE GENOMIC DNA]</scope>
    <source>
        <strain evidence="7">ZCY20-5</strain>
    </source>
</reference>
<keyword evidence="1" id="KW-0805">Transcription regulation</keyword>
<accession>A0AA97H3X3</accession>
<reference evidence="6 7" key="1">
    <citation type="submission" date="2024-06" db="EMBL/GenBank/DDBJ databases">
        <title>Caproicibacterium argilliputei sp. nov, a novel caproic acid producing anaerobic bacterium isolated from pit mud.</title>
        <authorList>
            <person name="Xia S."/>
        </authorList>
    </citation>
    <scope>NUCLEOTIDE SEQUENCE [LARGE SCALE GENOMIC DNA]</scope>
    <source>
        <strain evidence="6 7">ZCY20-5</strain>
    </source>
</reference>
<dbReference type="SUPFAM" id="SSF46689">
    <property type="entry name" value="Homeodomain-like"/>
    <property type="match status" value="1"/>
</dbReference>
<protein>
    <submittedName>
        <fullName evidence="6">MurR/RpiR family transcriptional regulator</fullName>
    </submittedName>
</protein>
<dbReference type="RefSeq" id="WP_275845707.1">
    <property type="nucleotide sequence ID" value="NZ_CP135996.1"/>
</dbReference>
<dbReference type="PROSITE" id="PS51464">
    <property type="entry name" value="SIS"/>
    <property type="match status" value="1"/>
</dbReference>
<dbReference type="InterPro" id="IPR035472">
    <property type="entry name" value="RpiR-like_SIS"/>
</dbReference>
<dbReference type="GO" id="GO:1901135">
    <property type="term" value="P:carbohydrate derivative metabolic process"/>
    <property type="evidence" value="ECO:0007669"/>
    <property type="project" value="InterPro"/>
</dbReference>
<dbReference type="PANTHER" id="PTHR30514">
    <property type="entry name" value="GLUCOKINASE"/>
    <property type="match status" value="1"/>
</dbReference>
<dbReference type="SUPFAM" id="SSF53697">
    <property type="entry name" value="SIS domain"/>
    <property type="match status" value="1"/>
</dbReference>
<name>A0AA97H3X3_9FIRM</name>
<dbReference type="GO" id="GO:0003700">
    <property type="term" value="F:DNA-binding transcription factor activity"/>
    <property type="evidence" value="ECO:0007669"/>
    <property type="project" value="InterPro"/>
</dbReference>
<evidence type="ECO:0000259" key="5">
    <source>
        <dbReference type="PROSITE" id="PS51464"/>
    </source>
</evidence>
<evidence type="ECO:0000313" key="6">
    <source>
        <dbReference type="EMBL" id="WOC32778.1"/>
    </source>
</evidence>
<evidence type="ECO:0000313" key="7">
    <source>
        <dbReference type="Proteomes" id="UP001300604"/>
    </source>
</evidence>
<dbReference type="Gene3D" id="1.10.10.10">
    <property type="entry name" value="Winged helix-like DNA-binding domain superfamily/Winged helix DNA-binding domain"/>
    <property type="match status" value="1"/>
</dbReference>
<keyword evidence="3" id="KW-0804">Transcription</keyword>
<dbReference type="GO" id="GO:0097367">
    <property type="term" value="F:carbohydrate derivative binding"/>
    <property type="evidence" value="ECO:0007669"/>
    <property type="project" value="InterPro"/>
</dbReference>
<reference evidence="7" key="2">
    <citation type="submission" date="2024-06" db="EMBL/GenBank/DDBJ databases">
        <title>Caproicibacterium argilliputei sp. nov, a novel caproic acid producing anaerobic bacterium isolated from pit mud.</title>
        <authorList>
            <person name="Zeng C."/>
        </authorList>
    </citation>
    <scope>NUCLEOTIDE SEQUENCE [LARGE SCALE GENOMIC DNA]</scope>
    <source>
        <strain evidence="7">ZCY20-5</strain>
    </source>
</reference>